<evidence type="ECO:0000256" key="2">
    <source>
        <dbReference type="SAM" id="SignalP"/>
    </source>
</evidence>
<evidence type="ECO:0008006" key="5">
    <source>
        <dbReference type="Google" id="ProtNLM"/>
    </source>
</evidence>
<evidence type="ECO:0000313" key="4">
    <source>
        <dbReference type="Proteomes" id="UP000636918"/>
    </source>
</evidence>
<dbReference type="Proteomes" id="UP000636918">
    <property type="component" value="Unassembled WGS sequence"/>
</dbReference>
<keyword evidence="2" id="KW-0732">Signal</keyword>
<feature type="region of interest" description="Disordered" evidence="1">
    <location>
        <begin position="25"/>
        <end position="70"/>
    </location>
</feature>
<comment type="caution">
    <text evidence="3">The sequence shown here is derived from an EMBL/GenBank/DDBJ whole genome shotgun (WGS) entry which is preliminary data.</text>
</comment>
<feature type="compositionally biased region" description="Low complexity" evidence="1">
    <location>
        <begin position="33"/>
        <end position="57"/>
    </location>
</feature>
<dbReference type="PROSITE" id="PS51257">
    <property type="entry name" value="PROKAR_LIPOPROTEIN"/>
    <property type="match status" value="1"/>
</dbReference>
<keyword evidence="4" id="KW-1185">Reference proteome</keyword>
<sequence>MTTRMTSRTTASFALAVTLSVGLAACTGDEGGDTATDPDASSSTPSPTDSPTEETPTPSEPEPDPGTAETVDVIGSAGVTQATMVHATEVGGSASTLAFALDTDQAVTDFTGQFDPSFEGPLGAAIGAESGLAPDATPYAATVAVGCDAPRSVAIDAGEAGFEVVPKLPKNTVQCLAPMTYVVVFTVPDA</sequence>
<gene>
    <name evidence="3" type="ORF">JI751_16880</name>
</gene>
<evidence type="ECO:0000313" key="3">
    <source>
        <dbReference type="EMBL" id="MBL0749297.1"/>
    </source>
</evidence>
<feature type="signal peptide" evidence="2">
    <location>
        <begin position="1"/>
        <end position="24"/>
    </location>
</feature>
<proteinExistence type="predicted"/>
<dbReference type="RefSeq" id="WP_201939138.1">
    <property type="nucleotide sequence ID" value="NZ_JAERSG010000005.1"/>
</dbReference>
<accession>A0ABS1LCM1</accession>
<evidence type="ECO:0000256" key="1">
    <source>
        <dbReference type="SAM" id="MobiDB-lite"/>
    </source>
</evidence>
<organism evidence="3 4">
    <name type="scientific">Nocardioides baculatus</name>
    <dbReference type="NCBI Taxonomy" id="2801337"/>
    <lineage>
        <taxon>Bacteria</taxon>
        <taxon>Bacillati</taxon>
        <taxon>Actinomycetota</taxon>
        <taxon>Actinomycetes</taxon>
        <taxon>Propionibacteriales</taxon>
        <taxon>Nocardioidaceae</taxon>
        <taxon>Nocardioides</taxon>
    </lineage>
</organism>
<protein>
    <recommendedName>
        <fullName evidence="5">Lipoprotein</fullName>
    </recommendedName>
</protein>
<reference evidence="3 4" key="1">
    <citation type="submission" date="2021-01" db="EMBL/GenBank/DDBJ databases">
        <title>Genome seq and assembly of Nocardiodes sp. G10.</title>
        <authorList>
            <person name="Chhetri G."/>
        </authorList>
    </citation>
    <scope>NUCLEOTIDE SEQUENCE [LARGE SCALE GENOMIC DNA]</scope>
    <source>
        <strain evidence="3 4">G10</strain>
    </source>
</reference>
<name>A0ABS1LCM1_9ACTN</name>
<dbReference type="EMBL" id="JAERSG010000005">
    <property type="protein sequence ID" value="MBL0749297.1"/>
    <property type="molecule type" value="Genomic_DNA"/>
</dbReference>
<feature type="chain" id="PRO_5047367648" description="Lipoprotein" evidence="2">
    <location>
        <begin position="25"/>
        <end position="190"/>
    </location>
</feature>